<proteinExistence type="predicted"/>
<dbReference type="AlphaFoldDB" id="A0A6C0BVW2"/>
<name>A0A6C0BVW2_9ZZZZ</name>
<evidence type="ECO:0000313" key="1">
    <source>
        <dbReference type="EMBL" id="QHS95714.1"/>
    </source>
</evidence>
<sequence>MSNNYLKTQEAIEDGKDLTEQLCIALNIIALNAISEDDIRTAMYLREHVRNNDVFDVEAIIRVLYVSLRLTTSKSSMNMSQFCEDREKLVDLLNWKNDVKN</sequence>
<accession>A0A6C0BVW2</accession>
<organism evidence="1">
    <name type="scientific">viral metagenome</name>
    <dbReference type="NCBI Taxonomy" id="1070528"/>
    <lineage>
        <taxon>unclassified sequences</taxon>
        <taxon>metagenomes</taxon>
        <taxon>organismal metagenomes</taxon>
    </lineage>
</organism>
<reference evidence="1" key="1">
    <citation type="journal article" date="2020" name="Nature">
        <title>Giant virus diversity and host interactions through global metagenomics.</title>
        <authorList>
            <person name="Schulz F."/>
            <person name="Roux S."/>
            <person name="Paez-Espino D."/>
            <person name="Jungbluth S."/>
            <person name="Walsh D.A."/>
            <person name="Denef V.J."/>
            <person name="McMahon K.D."/>
            <person name="Konstantinidis K.T."/>
            <person name="Eloe-Fadrosh E.A."/>
            <person name="Kyrpides N.C."/>
            <person name="Woyke T."/>
        </authorList>
    </citation>
    <scope>NUCLEOTIDE SEQUENCE</scope>
    <source>
        <strain evidence="1">GVMAG-M-3300018868-6</strain>
    </source>
</reference>
<dbReference type="EMBL" id="MN739256">
    <property type="protein sequence ID" value="QHS95714.1"/>
    <property type="molecule type" value="Genomic_DNA"/>
</dbReference>
<protein>
    <submittedName>
        <fullName evidence="1">Uncharacterized protein</fullName>
    </submittedName>
</protein>